<dbReference type="InterPro" id="IPR001623">
    <property type="entry name" value="DnaJ_domain"/>
</dbReference>
<dbReference type="Pfam" id="PF00226">
    <property type="entry name" value="DnaJ"/>
    <property type="match status" value="1"/>
</dbReference>
<feature type="region of interest" description="Disordered" evidence="4">
    <location>
        <begin position="482"/>
        <end position="502"/>
    </location>
</feature>
<dbReference type="RefSeq" id="XP_001416761.1">
    <property type="nucleotide sequence ID" value="XM_001416724.1"/>
</dbReference>
<dbReference type="PANTHER" id="PTHR44140:SF2">
    <property type="entry name" value="LD25575P"/>
    <property type="match status" value="1"/>
</dbReference>
<dbReference type="STRING" id="436017.A4RV09"/>
<name>A4RV09_OSTLU</name>
<evidence type="ECO:0000259" key="6">
    <source>
        <dbReference type="PROSITE" id="PS50076"/>
    </source>
</evidence>
<dbReference type="GO" id="GO:0051087">
    <property type="term" value="F:protein-folding chaperone binding"/>
    <property type="evidence" value="ECO:0007669"/>
    <property type="project" value="TreeGrafter"/>
</dbReference>
<dbReference type="PRINTS" id="PR00625">
    <property type="entry name" value="JDOMAIN"/>
</dbReference>
<dbReference type="SUPFAM" id="SSF48452">
    <property type="entry name" value="TPR-like"/>
    <property type="match status" value="1"/>
</dbReference>
<evidence type="ECO:0000256" key="4">
    <source>
        <dbReference type="SAM" id="MobiDB-lite"/>
    </source>
</evidence>
<keyword evidence="2 5" id="KW-0732">Signal</keyword>
<dbReference type="InterPro" id="IPR051727">
    <property type="entry name" value="DnaJ_C3_Co-chaperones"/>
</dbReference>
<dbReference type="SMART" id="SM00271">
    <property type="entry name" value="DnaJ"/>
    <property type="match status" value="1"/>
</dbReference>
<comment type="subcellular location">
    <subcellularLocation>
        <location evidence="1">Endoplasmic reticulum</location>
    </subcellularLocation>
</comment>
<dbReference type="eggNOG" id="KOG0713">
    <property type="taxonomic scope" value="Eukaryota"/>
</dbReference>
<organism evidence="7 8">
    <name type="scientific">Ostreococcus lucimarinus (strain CCE9901)</name>
    <dbReference type="NCBI Taxonomy" id="436017"/>
    <lineage>
        <taxon>Eukaryota</taxon>
        <taxon>Viridiplantae</taxon>
        <taxon>Chlorophyta</taxon>
        <taxon>Mamiellophyceae</taxon>
        <taxon>Mamiellales</taxon>
        <taxon>Bathycoccaceae</taxon>
        <taxon>Ostreococcus</taxon>
    </lineage>
</organism>
<dbReference type="InterPro" id="IPR036869">
    <property type="entry name" value="J_dom_sf"/>
</dbReference>
<feature type="domain" description="J" evidence="6">
    <location>
        <begin position="394"/>
        <end position="466"/>
    </location>
</feature>
<evidence type="ECO:0000256" key="1">
    <source>
        <dbReference type="ARBA" id="ARBA00004240"/>
    </source>
</evidence>
<evidence type="ECO:0000256" key="2">
    <source>
        <dbReference type="ARBA" id="ARBA00022729"/>
    </source>
</evidence>
<dbReference type="HOGENOM" id="CLU_320651_0_0_1"/>
<evidence type="ECO:0000256" key="5">
    <source>
        <dbReference type="SAM" id="SignalP"/>
    </source>
</evidence>
<dbReference type="Gramene" id="ABO95054">
    <property type="protein sequence ID" value="ABO95054"/>
    <property type="gene ID" value="OSTLU_14769"/>
</dbReference>
<evidence type="ECO:0000313" key="8">
    <source>
        <dbReference type="Proteomes" id="UP000001568"/>
    </source>
</evidence>
<dbReference type="InterPro" id="IPR011990">
    <property type="entry name" value="TPR-like_helical_dom_sf"/>
</dbReference>
<dbReference type="Proteomes" id="UP000001568">
    <property type="component" value="Chromosome 3"/>
</dbReference>
<dbReference type="PANTHER" id="PTHR44140">
    <property type="entry name" value="LD25575P"/>
    <property type="match status" value="1"/>
</dbReference>
<dbReference type="GO" id="GO:0051787">
    <property type="term" value="F:misfolded protein binding"/>
    <property type="evidence" value="ECO:0007669"/>
    <property type="project" value="TreeGrafter"/>
</dbReference>
<evidence type="ECO:0000256" key="3">
    <source>
        <dbReference type="ARBA" id="ARBA00022824"/>
    </source>
</evidence>
<dbReference type="Gene3D" id="1.10.287.110">
    <property type="entry name" value="DnaJ domain"/>
    <property type="match status" value="1"/>
</dbReference>
<dbReference type="SUPFAM" id="SSF46565">
    <property type="entry name" value="Chaperone J-domain"/>
    <property type="match status" value="1"/>
</dbReference>
<gene>
    <name evidence="7" type="ORF">OSTLU_14769</name>
</gene>
<dbReference type="GeneID" id="5001012"/>
<dbReference type="Gene3D" id="1.25.40.10">
    <property type="entry name" value="Tetratricopeptide repeat domain"/>
    <property type="match status" value="1"/>
</dbReference>
<dbReference type="AlphaFoldDB" id="A4RV09"/>
<dbReference type="OMA" id="SYYARAW"/>
<feature type="compositionally biased region" description="Basic and acidic residues" evidence="4">
    <location>
        <begin position="482"/>
        <end position="491"/>
    </location>
</feature>
<dbReference type="GO" id="GO:0005783">
    <property type="term" value="C:endoplasmic reticulum"/>
    <property type="evidence" value="ECO:0007669"/>
    <property type="project" value="UniProtKB-SubCell"/>
</dbReference>
<protein>
    <recommendedName>
        <fullName evidence="6">J domain-containing protein</fullName>
    </recommendedName>
</protein>
<proteinExistence type="predicted"/>
<dbReference type="KEGG" id="olu:OSTLU_14769"/>
<dbReference type="CDD" id="cd06257">
    <property type="entry name" value="DnaJ"/>
    <property type="match status" value="1"/>
</dbReference>
<dbReference type="EMBL" id="CP000583">
    <property type="protein sequence ID" value="ABO95054.1"/>
    <property type="molecule type" value="Genomic_DNA"/>
</dbReference>
<reference evidence="7 8" key="1">
    <citation type="journal article" date="2007" name="Proc. Natl. Acad. Sci. U.S.A.">
        <title>The tiny eukaryote Ostreococcus provides genomic insights into the paradox of plankton speciation.</title>
        <authorList>
            <person name="Palenik B."/>
            <person name="Grimwood J."/>
            <person name="Aerts A."/>
            <person name="Rouze P."/>
            <person name="Salamov A."/>
            <person name="Putnam N."/>
            <person name="Dupont C."/>
            <person name="Jorgensen R."/>
            <person name="Derelle E."/>
            <person name="Rombauts S."/>
            <person name="Zhou K."/>
            <person name="Otillar R."/>
            <person name="Merchant S.S."/>
            <person name="Podell S."/>
            <person name="Gaasterland T."/>
            <person name="Napoli C."/>
            <person name="Gendler K."/>
            <person name="Manuell A."/>
            <person name="Tai V."/>
            <person name="Vallon O."/>
            <person name="Piganeau G."/>
            <person name="Jancek S."/>
            <person name="Heijde M."/>
            <person name="Jabbari K."/>
            <person name="Bowler C."/>
            <person name="Lohr M."/>
            <person name="Robbens S."/>
            <person name="Werner G."/>
            <person name="Dubchak I."/>
            <person name="Pazour G.J."/>
            <person name="Ren Q."/>
            <person name="Paulsen I."/>
            <person name="Delwiche C."/>
            <person name="Schmutz J."/>
            <person name="Rokhsar D."/>
            <person name="Van de Peer Y."/>
            <person name="Moreau H."/>
            <person name="Grigoriev I.V."/>
        </authorList>
    </citation>
    <scope>NUCLEOTIDE SEQUENCE [LARGE SCALE GENOMIC DNA]</scope>
    <source>
        <strain evidence="7 8">CCE9901</strain>
    </source>
</reference>
<dbReference type="PROSITE" id="PS50076">
    <property type="entry name" value="DNAJ_2"/>
    <property type="match status" value="1"/>
</dbReference>
<feature type="signal peptide" evidence="5">
    <location>
        <begin position="1"/>
        <end position="27"/>
    </location>
</feature>
<dbReference type="OrthoDB" id="552049at2759"/>
<feature type="chain" id="PRO_5002671754" description="J domain-containing protein" evidence="5">
    <location>
        <begin position="28"/>
        <end position="905"/>
    </location>
</feature>
<keyword evidence="8" id="KW-1185">Reference proteome</keyword>
<dbReference type="GO" id="GO:0034975">
    <property type="term" value="P:protein folding in endoplasmic reticulum"/>
    <property type="evidence" value="ECO:0007669"/>
    <property type="project" value="TreeGrafter"/>
</dbReference>
<evidence type="ECO:0000313" key="7">
    <source>
        <dbReference type="EMBL" id="ABO95054.1"/>
    </source>
</evidence>
<keyword evidence="3" id="KW-0256">Endoplasmic reticulum</keyword>
<accession>A4RV09</accession>
<sequence>MSTRAKSIAAATLGVVFVALCAVRADGFAIEPRCVDDARRYDDVTRRALTTRATCADIARGAEALEALGASTCGAVGARARFLAAKLNAATGAWDDAKRALAGDETSELWKTIDEMSRAARVGSEAGRRGDWVKAYAAANAAVEASACALDPRTFQARARAALKLAMHGRAFVDAKRALALGGGKSEAYETMATALSELADSAERLADAETLARRCLRYSPDNVECLVVRKNIRRALLVWREASDAESLGDWSSAIDALRELRNATRGGAFEALKFDALVASCRVNGKRERARWETSTTRKRVPAKLVADAIDQCTDALSELMSRCGESRVDDVPNSYYARAWMRALSANVDGAMADVAGIERSVDVSSDDWKANVEALRKAIEEAREANAPKDLYAILGLTREDAQAEDWLRVLKRAYRKLALLLHPDKNPAVDKEEAEEKFDELVKAYKILSSETLRREYDETGKVNLGVDAQATNDWFDSHADSRRTNDGQPPNDGLNEDDYIFRFDKRDAGADGRAAGQYVHKETGERVFGERDVRPEEDQQDDVCAKKKGYCIAGRGGAEAPSRAKHVPGVESLEVKIVTPNLLPGDTVAARLVRNIFGLHKLEFIFAFDVELPSEEVRDKTFQDAAKTRLRRLVRTLHASLVGRDGASTLTSMIEEHIVSSSSSEDDSIVDYVASAMSGRAPRVGSPHETRDLLDRFASRATREMRRLGALGLNSDDRTDNFVRVARDLMFNPLVSSHLLSFTADDAEDASQVRSLVALWRDDVPSRVLVDGDVLSYEIKFVDSDKSPDAVRAMCATLDFETTAGDRLSAFPDAIDQFGLAAAVAAVNFRDVLARDAVNGWISRRIPIPSGLIGARVSSWFIVAARIDAGRASTRVREVKIINAFADADDFAILEPRGP</sequence>